<dbReference type="Pfam" id="PF24864">
    <property type="entry name" value="DUF7730"/>
    <property type="match status" value="1"/>
</dbReference>
<organism evidence="3 4">
    <name type="scientific">Lophiotrema nucula</name>
    <dbReference type="NCBI Taxonomy" id="690887"/>
    <lineage>
        <taxon>Eukaryota</taxon>
        <taxon>Fungi</taxon>
        <taxon>Dikarya</taxon>
        <taxon>Ascomycota</taxon>
        <taxon>Pezizomycotina</taxon>
        <taxon>Dothideomycetes</taxon>
        <taxon>Pleosporomycetidae</taxon>
        <taxon>Pleosporales</taxon>
        <taxon>Lophiotremataceae</taxon>
        <taxon>Lophiotrema</taxon>
    </lineage>
</organism>
<gene>
    <name evidence="3" type="ORF">BDV96DRAFT_649967</name>
</gene>
<dbReference type="Proteomes" id="UP000799770">
    <property type="component" value="Unassembled WGS sequence"/>
</dbReference>
<keyword evidence="4" id="KW-1185">Reference proteome</keyword>
<feature type="compositionally biased region" description="Basic residues" evidence="1">
    <location>
        <begin position="1"/>
        <end position="14"/>
    </location>
</feature>
<evidence type="ECO:0000313" key="3">
    <source>
        <dbReference type="EMBL" id="KAF2111407.1"/>
    </source>
</evidence>
<dbReference type="EMBL" id="ML977334">
    <property type="protein sequence ID" value="KAF2111407.1"/>
    <property type="molecule type" value="Genomic_DNA"/>
</dbReference>
<name>A0A6A5YXS7_9PLEO</name>
<feature type="domain" description="DUF7730" evidence="2">
    <location>
        <begin position="69"/>
        <end position="166"/>
    </location>
</feature>
<feature type="region of interest" description="Disordered" evidence="1">
    <location>
        <begin position="1"/>
        <end position="72"/>
    </location>
</feature>
<proteinExistence type="predicted"/>
<reference evidence="3" key="1">
    <citation type="journal article" date="2020" name="Stud. Mycol.">
        <title>101 Dothideomycetes genomes: a test case for predicting lifestyles and emergence of pathogens.</title>
        <authorList>
            <person name="Haridas S."/>
            <person name="Albert R."/>
            <person name="Binder M."/>
            <person name="Bloem J."/>
            <person name="Labutti K."/>
            <person name="Salamov A."/>
            <person name="Andreopoulos B."/>
            <person name="Baker S."/>
            <person name="Barry K."/>
            <person name="Bills G."/>
            <person name="Bluhm B."/>
            <person name="Cannon C."/>
            <person name="Castanera R."/>
            <person name="Culley D."/>
            <person name="Daum C."/>
            <person name="Ezra D."/>
            <person name="Gonzalez J."/>
            <person name="Henrissat B."/>
            <person name="Kuo A."/>
            <person name="Liang C."/>
            <person name="Lipzen A."/>
            <person name="Lutzoni F."/>
            <person name="Magnuson J."/>
            <person name="Mondo S."/>
            <person name="Nolan M."/>
            <person name="Ohm R."/>
            <person name="Pangilinan J."/>
            <person name="Park H.-J."/>
            <person name="Ramirez L."/>
            <person name="Alfaro M."/>
            <person name="Sun H."/>
            <person name="Tritt A."/>
            <person name="Yoshinaga Y."/>
            <person name="Zwiers L.-H."/>
            <person name="Turgeon B."/>
            <person name="Goodwin S."/>
            <person name="Spatafora J."/>
            <person name="Crous P."/>
            <person name="Grigoriev I."/>
        </authorList>
    </citation>
    <scope>NUCLEOTIDE SEQUENCE</scope>
    <source>
        <strain evidence="3">CBS 627.86</strain>
    </source>
</reference>
<evidence type="ECO:0000256" key="1">
    <source>
        <dbReference type="SAM" id="MobiDB-lite"/>
    </source>
</evidence>
<feature type="compositionally biased region" description="Basic and acidic residues" evidence="1">
    <location>
        <begin position="34"/>
        <end position="44"/>
    </location>
</feature>
<protein>
    <recommendedName>
        <fullName evidence="2">DUF7730 domain-containing protein</fullName>
    </recommendedName>
</protein>
<evidence type="ECO:0000313" key="4">
    <source>
        <dbReference type="Proteomes" id="UP000799770"/>
    </source>
</evidence>
<dbReference type="AlphaFoldDB" id="A0A6A5YXS7"/>
<sequence>MAKTAKKTNTAKRRRIDDSDDEYVPPISAKKSKKDQMVKRDSTRPKRGQGIGTSRPAYDPADLDANGAHKQQQSPFFAKLPSEIRLTIYRELMSGPYTTIKWGPHRFPDIIAAVYEAEDDDFWADNVDEEGHLQWRNALDPSCLRLCKRMWNEWREEFYNTQTFSYVLNFASLFDDHDGVEAETLFLESLEGTKDFVWPDLRVLLHHLPPRDAEENGKDGKRFHFRYQLKFDEEVYFSALERSLQGNTTIQRLVIRLDVRVVEEEFFRRWEDHYYVSVDADVGFRKLDGVLKSLQGLRVLEICSPDFDGINTDDNRLGDTASMRFKEGFKTLATRVLGPCDVSEEDCDIFGRNWSYSHEGYRCIFKKRD</sequence>
<dbReference type="InterPro" id="IPR056632">
    <property type="entry name" value="DUF7730"/>
</dbReference>
<accession>A0A6A5YXS7</accession>
<evidence type="ECO:0000259" key="2">
    <source>
        <dbReference type="Pfam" id="PF24864"/>
    </source>
</evidence>